<dbReference type="Pfam" id="PF04672">
    <property type="entry name" value="Methyltransf_19"/>
    <property type="match status" value="1"/>
</dbReference>
<dbReference type="InterPro" id="IPR006764">
    <property type="entry name" value="SAM_dep_MeTrfase_SAV2177_type"/>
</dbReference>
<accession>A0A3R7HTX9</accession>
<keyword evidence="2" id="KW-1185">Reference proteome</keyword>
<comment type="caution">
    <text evidence="1">The sequence shown here is derived from an EMBL/GenBank/DDBJ whole genome shotgun (WGS) entry which is preliminary data.</text>
</comment>
<reference evidence="1 2" key="1">
    <citation type="journal article" date="2014" name="Genome Announc.">
        <title>Draft Genome Sequence of Streptomyces fradiae ATCC 19609, a Strain Highly Sensitive to Antibiotics.</title>
        <authorList>
            <person name="Bekker O.B."/>
            <person name="Klimina K.M."/>
            <person name="Vatlin A.A."/>
            <person name="Zakharevich N.V."/>
            <person name="Kasianov A.S."/>
            <person name="Danilenko V.N."/>
        </authorList>
    </citation>
    <scope>NUCLEOTIDE SEQUENCE [LARGE SCALE GENOMIC DNA]</scope>
    <source>
        <strain evidence="1 2">ATCC 19609</strain>
    </source>
</reference>
<keyword evidence="1" id="KW-0808">Transferase</keyword>
<sequence length="279" mass="30571">METGVTDQGFPVEHIDTSRPHPARMYDYYLGGWDNYEVDRAAAEDVMKLAPDTRATARANRAFMQRAVRTVVKAGVRQIIDIGTGIPTSPNTHEVAREIAHDTRVAFVDNDVIVAAHAEAKLTNEGNAAFVHADVREPRTILDHPTIRRLIDFDQPVALMLVAVLHFIDDASDPEGILATLGDDLPAGSHLILSHVTADFHGEERRLTDGQDVVKVYDRTTAHLTLREHARILPFFNGYELLDPGLVQATAWRPEEGTGKAGEAGGRTVACYGGVGRKP</sequence>
<dbReference type="GO" id="GO:0032259">
    <property type="term" value="P:methylation"/>
    <property type="evidence" value="ECO:0007669"/>
    <property type="project" value="UniProtKB-KW"/>
</dbReference>
<dbReference type="PIRSF" id="PIRSF017393">
    <property type="entry name" value="MTase_SAV2177"/>
    <property type="match status" value="1"/>
</dbReference>
<protein>
    <submittedName>
        <fullName evidence="1">SAM-dependent methyltransferase</fullName>
    </submittedName>
</protein>
<keyword evidence="1" id="KW-0489">Methyltransferase</keyword>
<organism evidence="1 2">
    <name type="scientific">Streptomyces xinghaiensis</name>
    <dbReference type="NCBI Taxonomy" id="1038928"/>
    <lineage>
        <taxon>Bacteria</taxon>
        <taxon>Bacillati</taxon>
        <taxon>Actinomycetota</taxon>
        <taxon>Actinomycetes</taxon>
        <taxon>Kitasatosporales</taxon>
        <taxon>Streptomycetaceae</taxon>
        <taxon>Streptomyces</taxon>
    </lineage>
</organism>
<name>A0A3R7HTX9_9ACTN</name>
<dbReference type="EMBL" id="JNAD02000019">
    <property type="protein sequence ID" value="RKM91044.1"/>
    <property type="molecule type" value="Genomic_DNA"/>
</dbReference>
<dbReference type="Proteomes" id="UP000028058">
    <property type="component" value="Unassembled WGS sequence"/>
</dbReference>
<evidence type="ECO:0000313" key="1">
    <source>
        <dbReference type="EMBL" id="RKM91044.1"/>
    </source>
</evidence>
<dbReference type="RefSeq" id="WP_043463905.1">
    <property type="nucleotide sequence ID" value="NZ_CP134822.1"/>
</dbReference>
<dbReference type="InterPro" id="IPR029063">
    <property type="entry name" value="SAM-dependent_MTases_sf"/>
</dbReference>
<gene>
    <name evidence="1" type="ORF">SFRA_030060</name>
</gene>
<dbReference type="OrthoDB" id="4134439at2"/>
<evidence type="ECO:0000313" key="2">
    <source>
        <dbReference type="Proteomes" id="UP000028058"/>
    </source>
</evidence>
<proteinExistence type="predicted"/>
<dbReference type="GO" id="GO:0008168">
    <property type="term" value="F:methyltransferase activity"/>
    <property type="evidence" value="ECO:0007669"/>
    <property type="project" value="UniProtKB-KW"/>
</dbReference>
<dbReference type="SUPFAM" id="SSF53335">
    <property type="entry name" value="S-adenosyl-L-methionine-dependent methyltransferases"/>
    <property type="match status" value="1"/>
</dbReference>
<dbReference type="AlphaFoldDB" id="A0A3R7HTX9"/>
<dbReference type="Gene3D" id="3.40.50.150">
    <property type="entry name" value="Vaccinia Virus protein VP39"/>
    <property type="match status" value="1"/>
</dbReference>